<gene>
    <name evidence="1" type="ORF">BN2476_300257</name>
</gene>
<organism evidence="1 2">
    <name type="scientific">Paraburkholderia piptadeniae</name>
    <dbReference type="NCBI Taxonomy" id="1701573"/>
    <lineage>
        <taxon>Bacteria</taxon>
        <taxon>Pseudomonadati</taxon>
        <taxon>Pseudomonadota</taxon>
        <taxon>Betaproteobacteria</taxon>
        <taxon>Burkholderiales</taxon>
        <taxon>Burkholderiaceae</taxon>
        <taxon>Paraburkholderia</taxon>
    </lineage>
</organism>
<evidence type="ECO:0000313" key="1">
    <source>
        <dbReference type="EMBL" id="SIT41916.1"/>
    </source>
</evidence>
<keyword evidence="2" id="KW-1185">Reference proteome</keyword>
<reference evidence="1" key="1">
    <citation type="submission" date="2016-12" db="EMBL/GenBank/DDBJ databases">
        <authorList>
            <person name="Moulin L."/>
        </authorList>
    </citation>
    <scope>NUCLEOTIDE SEQUENCE [LARGE SCALE GENOMIC DNA]</scope>
    <source>
        <strain evidence="1">STM 7183</strain>
    </source>
</reference>
<name>A0A1N7S3J9_9BURK</name>
<accession>A0A1N7S3J9</accession>
<protein>
    <submittedName>
        <fullName evidence="1">Uncharacterized protein</fullName>
    </submittedName>
</protein>
<dbReference type="Proteomes" id="UP000195569">
    <property type="component" value="Unassembled WGS sequence"/>
</dbReference>
<dbReference type="EMBL" id="CYGY02000030">
    <property type="protein sequence ID" value="SIT41916.1"/>
    <property type="molecule type" value="Genomic_DNA"/>
</dbReference>
<evidence type="ECO:0000313" key="2">
    <source>
        <dbReference type="Proteomes" id="UP000195569"/>
    </source>
</evidence>
<dbReference type="AlphaFoldDB" id="A0A1N7S3J9"/>
<sequence length="108" mass="12020">MRRRASGPAMFMPLRYNVDELAHIACAFASLMRRHGAHERACNAAVSFVEACSDDVTTRSMQAQYQRHFAATLRPTNGMKLAFRGCPFSPGVRSVHTCRVEPCHALPL</sequence>
<comment type="caution">
    <text evidence="1">The sequence shown here is derived from an EMBL/GenBank/DDBJ whole genome shotgun (WGS) entry which is preliminary data.</text>
</comment>
<proteinExistence type="predicted"/>